<accession>A0AAN8ZSD0</accession>
<sequence length="290" mass="33867">MSFFLDDHSVRLVEWLELLRALGFSKVFLHTQDVHPRVDAVLREYEKEGFVTFTQYDTPKPYPDEPTIRRDNLPQCLLREHCHSPTLLMWSRIEKMKEFILSSLYTSDCLMRHMHEYRYIAHLDPDEMPILPRHDSYLTWLEYILEQGLKEATERKSSLPASYVMKRCQHPSDLPPAEAAADLPEHLWMLRHTKVFQDPYEDDFVNVKSLFDTDTAMVAMPHNLTLCASGKCPFRRFEVPEEDGYIAHFTGSCGDHCTNSGNIEETIFLTQHKTKVHEAVNNVLKNLNLL</sequence>
<name>A0AAN8ZSD0_HALRR</name>
<dbReference type="GO" id="GO:0005737">
    <property type="term" value="C:cytoplasm"/>
    <property type="evidence" value="ECO:0007669"/>
    <property type="project" value="TreeGrafter"/>
</dbReference>
<dbReference type="Pfam" id="PF01697">
    <property type="entry name" value="Glyco_transf_92"/>
    <property type="match status" value="1"/>
</dbReference>
<keyword evidence="4 8" id="KW-0808">Transferase</keyword>
<evidence type="ECO:0000256" key="6">
    <source>
        <dbReference type="ARBA" id="ARBA00022989"/>
    </source>
</evidence>
<evidence type="ECO:0000313" key="9">
    <source>
        <dbReference type="EMBL" id="KAK7007477.1"/>
    </source>
</evidence>
<comment type="subcellular location">
    <subcellularLocation>
        <location evidence="1">Membrane</location>
        <topology evidence="1">Single-pass membrane protein</topology>
    </subcellularLocation>
</comment>
<dbReference type="EMBL" id="JAXCGZ010023567">
    <property type="protein sequence ID" value="KAK7007477.1"/>
    <property type="molecule type" value="Genomic_DNA"/>
</dbReference>
<evidence type="ECO:0000256" key="1">
    <source>
        <dbReference type="ARBA" id="ARBA00004167"/>
    </source>
</evidence>
<evidence type="ECO:0000256" key="8">
    <source>
        <dbReference type="RuleBase" id="RU366017"/>
    </source>
</evidence>
<dbReference type="Proteomes" id="UP001381693">
    <property type="component" value="Unassembled WGS sequence"/>
</dbReference>
<reference evidence="9 10" key="1">
    <citation type="submission" date="2023-11" db="EMBL/GenBank/DDBJ databases">
        <title>Halocaridina rubra genome assembly.</title>
        <authorList>
            <person name="Smith C."/>
        </authorList>
    </citation>
    <scope>NUCLEOTIDE SEQUENCE [LARGE SCALE GENOMIC DNA]</scope>
    <source>
        <strain evidence="9">EP-1</strain>
        <tissue evidence="9">Whole</tissue>
    </source>
</reference>
<keyword evidence="10" id="KW-1185">Reference proteome</keyword>
<dbReference type="EC" id="2.4.1.-" evidence="8"/>
<gene>
    <name evidence="9" type="ORF">SK128_011403</name>
</gene>
<evidence type="ECO:0000256" key="2">
    <source>
        <dbReference type="ARBA" id="ARBA00007647"/>
    </source>
</evidence>
<dbReference type="GO" id="GO:0016020">
    <property type="term" value="C:membrane"/>
    <property type="evidence" value="ECO:0007669"/>
    <property type="project" value="UniProtKB-SubCell"/>
</dbReference>
<keyword evidence="7" id="KW-0472">Membrane</keyword>
<protein>
    <recommendedName>
        <fullName evidence="8">Glycosyltransferase family 92 protein</fullName>
        <ecNumber evidence="8">2.4.1.-</ecNumber>
    </recommendedName>
</protein>
<organism evidence="9 10">
    <name type="scientific">Halocaridina rubra</name>
    <name type="common">Hawaiian red shrimp</name>
    <dbReference type="NCBI Taxonomy" id="373956"/>
    <lineage>
        <taxon>Eukaryota</taxon>
        <taxon>Metazoa</taxon>
        <taxon>Ecdysozoa</taxon>
        <taxon>Arthropoda</taxon>
        <taxon>Crustacea</taxon>
        <taxon>Multicrustacea</taxon>
        <taxon>Malacostraca</taxon>
        <taxon>Eumalacostraca</taxon>
        <taxon>Eucarida</taxon>
        <taxon>Decapoda</taxon>
        <taxon>Pleocyemata</taxon>
        <taxon>Caridea</taxon>
        <taxon>Atyoidea</taxon>
        <taxon>Atyidae</taxon>
        <taxon>Halocaridina</taxon>
    </lineage>
</organism>
<keyword evidence="6" id="KW-1133">Transmembrane helix</keyword>
<evidence type="ECO:0000256" key="3">
    <source>
        <dbReference type="ARBA" id="ARBA00022676"/>
    </source>
</evidence>
<evidence type="ECO:0000256" key="7">
    <source>
        <dbReference type="ARBA" id="ARBA00023136"/>
    </source>
</evidence>
<dbReference type="PANTHER" id="PTHR21461">
    <property type="entry name" value="GLYCOSYLTRANSFERASE FAMILY 92 PROTEIN"/>
    <property type="match status" value="1"/>
</dbReference>
<keyword evidence="3 8" id="KW-0328">Glycosyltransferase</keyword>
<proteinExistence type="inferred from homology"/>
<evidence type="ECO:0000256" key="5">
    <source>
        <dbReference type="ARBA" id="ARBA00022692"/>
    </source>
</evidence>
<dbReference type="AlphaFoldDB" id="A0AAN8ZSD0"/>
<comment type="caution">
    <text evidence="9">The sequence shown here is derived from an EMBL/GenBank/DDBJ whole genome shotgun (WGS) entry which is preliminary data.</text>
</comment>
<dbReference type="InterPro" id="IPR008166">
    <property type="entry name" value="Glyco_transf_92"/>
</dbReference>
<dbReference type="GO" id="GO:0016757">
    <property type="term" value="F:glycosyltransferase activity"/>
    <property type="evidence" value="ECO:0007669"/>
    <property type="project" value="UniProtKB-UniRule"/>
</dbReference>
<evidence type="ECO:0000256" key="4">
    <source>
        <dbReference type="ARBA" id="ARBA00022679"/>
    </source>
</evidence>
<evidence type="ECO:0000313" key="10">
    <source>
        <dbReference type="Proteomes" id="UP001381693"/>
    </source>
</evidence>
<dbReference type="PANTHER" id="PTHR21461:SF83">
    <property type="entry name" value="GLYCOSYLTRANSFERASE FAMILY 92 PROTEIN"/>
    <property type="match status" value="1"/>
</dbReference>
<keyword evidence="5" id="KW-0812">Transmembrane</keyword>
<comment type="similarity">
    <text evidence="2 8">Belongs to the glycosyltransferase 92 family.</text>
</comment>